<evidence type="ECO:0000256" key="6">
    <source>
        <dbReference type="ARBA" id="ARBA00023033"/>
    </source>
</evidence>
<organism evidence="8 9">
    <name type="scientific">Stylonychia lemnae</name>
    <name type="common">Ciliate</name>
    <dbReference type="NCBI Taxonomy" id="5949"/>
    <lineage>
        <taxon>Eukaryota</taxon>
        <taxon>Sar</taxon>
        <taxon>Alveolata</taxon>
        <taxon>Ciliophora</taxon>
        <taxon>Intramacronucleata</taxon>
        <taxon>Spirotrichea</taxon>
        <taxon>Stichotrichia</taxon>
        <taxon>Sporadotrichida</taxon>
        <taxon>Oxytrichidae</taxon>
        <taxon>Stylonychinae</taxon>
        <taxon>Stylonychia</taxon>
    </lineage>
</organism>
<dbReference type="OrthoDB" id="417790at2759"/>
<dbReference type="InterPro" id="IPR002401">
    <property type="entry name" value="Cyt_P450_E_grp-I"/>
</dbReference>
<gene>
    <name evidence="8" type="primary">Contig15901.g16950</name>
    <name evidence="8" type="ORF">STYLEM_15830</name>
</gene>
<evidence type="ECO:0000313" key="9">
    <source>
        <dbReference type="Proteomes" id="UP000039865"/>
    </source>
</evidence>
<keyword evidence="6" id="KW-0503">Monooxygenase</keyword>
<dbReference type="InterPro" id="IPR036396">
    <property type="entry name" value="Cyt_P450_sf"/>
</dbReference>
<feature type="binding site" description="axial binding residue" evidence="7">
    <location>
        <position position="415"/>
    </location>
    <ligand>
        <name>heme</name>
        <dbReference type="ChEBI" id="CHEBI:30413"/>
    </ligand>
    <ligandPart>
        <name>Fe</name>
        <dbReference type="ChEBI" id="CHEBI:18248"/>
    </ligandPart>
</feature>
<keyword evidence="4" id="KW-0560">Oxidoreductase</keyword>
<comment type="cofactor">
    <cofactor evidence="7">
        <name>heme</name>
        <dbReference type="ChEBI" id="CHEBI:30413"/>
    </cofactor>
</comment>
<name>A0A078AZX3_STYLE</name>
<dbReference type="PRINTS" id="PR00463">
    <property type="entry name" value="EP450I"/>
</dbReference>
<dbReference type="GO" id="GO:0004497">
    <property type="term" value="F:monooxygenase activity"/>
    <property type="evidence" value="ECO:0007669"/>
    <property type="project" value="UniProtKB-KW"/>
</dbReference>
<evidence type="ECO:0000256" key="1">
    <source>
        <dbReference type="ARBA" id="ARBA00010617"/>
    </source>
</evidence>
<dbReference type="InterPro" id="IPR050196">
    <property type="entry name" value="Cytochrome_P450_Monoox"/>
</dbReference>
<dbReference type="GO" id="GO:0016705">
    <property type="term" value="F:oxidoreductase activity, acting on paired donors, with incorporation or reduction of molecular oxygen"/>
    <property type="evidence" value="ECO:0007669"/>
    <property type="project" value="InterPro"/>
</dbReference>
<reference evidence="8 9" key="1">
    <citation type="submission" date="2014-06" db="EMBL/GenBank/DDBJ databases">
        <authorList>
            <person name="Swart Estienne"/>
        </authorList>
    </citation>
    <scope>NUCLEOTIDE SEQUENCE [LARGE SCALE GENOMIC DNA]</scope>
    <source>
        <strain evidence="8 9">130c</strain>
    </source>
</reference>
<dbReference type="GO" id="GO:0005506">
    <property type="term" value="F:iron ion binding"/>
    <property type="evidence" value="ECO:0007669"/>
    <property type="project" value="InterPro"/>
</dbReference>
<keyword evidence="9" id="KW-1185">Reference proteome</keyword>
<dbReference type="OMA" id="YLQHFIN"/>
<evidence type="ECO:0000313" key="8">
    <source>
        <dbReference type="EMBL" id="CDW86732.1"/>
    </source>
</evidence>
<dbReference type="InParanoid" id="A0A078AZX3"/>
<proteinExistence type="inferred from homology"/>
<evidence type="ECO:0000256" key="4">
    <source>
        <dbReference type="ARBA" id="ARBA00023002"/>
    </source>
</evidence>
<dbReference type="Pfam" id="PF00067">
    <property type="entry name" value="p450"/>
    <property type="match status" value="1"/>
</dbReference>
<evidence type="ECO:0000256" key="5">
    <source>
        <dbReference type="ARBA" id="ARBA00023004"/>
    </source>
</evidence>
<sequence>MKNKELNSTNSSRYVNHCFGESPPQYVGFIYSRVLCLFVNRHEPLQDLFVTKNKFFDKHPFTARLFKKTLGDGTLFAKSDELWAKKRKSLSSSLYKQKLIQMVETMKQIALETIKEWEQQGEIDIVAEAANLMMRNILACVFGRQNDNPIVKYKENGKIRDMKLGESVQLNMGKGIEREFQAHLIIFPELLPLYISKQDKELEFNIDQVIDYSRNLIAAKKQQFAKTGKYEGEDLLTILLQDEIFNQDDRMIIDECLTFLAAGAQTTAVSITNFLCYMAQNSDKQQKMRDELKGQLKNFGGDPNDLSKELEMDKVEDLIYLKYCFYESMRIEPPVVMSSSCQVNEDMNIQGVKIKKDEMIIINIHQIHHNKDQWIEDDKYIPERFDPSSKYYLTPTGTARHPMSFVPFIGGKRICLGKTFAEYSFKAIVPLLLNKHKFTLVNKDHMNNKPLYDAIMFKKPVIKMRLERL</sequence>
<dbReference type="PRINTS" id="PR00385">
    <property type="entry name" value="P450"/>
</dbReference>
<keyword evidence="5 7" id="KW-0408">Iron</keyword>
<evidence type="ECO:0000256" key="2">
    <source>
        <dbReference type="ARBA" id="ARBA00022617"/>
    </source>
</evidence>
<dbReference type="EMBL" id="CCKQ01014925">
    <property type="protein sequence ID" value="CDW86732.1"/>
    <property type="molecule type" value="Genomic_DNA"/>
</dbReference>
<keyword evidence="3 7" id="KW-0479">Metal-binding</keyword>
<dbReference type="CDD" id="cd00302">
    <property type="entry name" value="cytochrome_P450"/>
    <property type="match status" value="1"/>
</dbReference>
<accession>A0A078AZX3</accession>
<dbReference type="PANTHER" id="PTHR24291">
    <property type="entry name" value="CYTOCHROME P450 FAMILY 4"/>
    <property type="match status" value="1"/>
</dbReference>
<keyword evidence="2 7" id="KW-0349">Heme</keyword>
<dbReference type="InterPro" id="IPR001128">
    <property type="entry name" value="Cyt_P450"/>
</dbReference>
<evidence type="ECO:0000256" key="3">
    <source>
        <dbReference type="ARBA" id="ARBA00022723"/>
    </source>
</evidence>
<protein>
    <submittedName>
        <fullName evidence="8">Cytochrome p450</fullName>
    </submittedName>
</protein>
<comment type="similarity">
    <text evidence="1">Belongs to the cytochrome P450 family.</text>
</comment>
<dbReference type="Gene3D" id="1.10.630.10">
    <property type="entry name" value="Cytochrome P450"/>
    <property type="match status" value="1"/>
</dbReference>
<dbReference type="PANTHER" id="PTHR24291:SF50">
    <property type="entry name" value="BIFUNCTIONAL ALBAFLAVENONE MONOOXYGENASE_TERPENE SYNTHASE"/>
    <property type="match status" value="1"/>
</dbReference>
<dbReference type="AlphaFoldDB" id="A0A078AZX3"/>
<dbReference type="Proteomes" id="UP000039865">
    <property type="component" value="Unassembled WGS sequence"/>
</dbReference>
<dbReference type="SUPFAM" id="SSF48264">
    <property type="entry name" value="Cytochrome P450"/>
    <property type="match status" value="1"/>
</dbReference>
<dbReference type="GO" id="GO:0020037">
    <property type="term" value="F:heme binding"/>
    <property type="evidence" value="ECO:0007669"/>
    <property type="project" value="InterPro"/>
</dbReference>
<evidence type="ECO:0000256" key="7">
    <source>
        <dbReference type="PIRSR" id="PIRSR602401-1"/>
    </source>
</evidence>